<keyword evidence="1" id="KW-0802">TPR repeat</keyword>
<name>A0A1F5NMP7_9BACT</name>
<protein>
    <submittedName>
        <fullName evidence="3">Uncharacterized protein</fullName>
    </submittedName>
</protein>
<feature type="transmembrane region" description="Helical" evidence="2">
    <location>
        <begin position="16"/>
        <end position="37"/>
    </location>
</feature>
<dbReference type="Gene3D" id="1.25.40.10">
    <property type="entry name" value="Tetratricopeptide repeat domain"/>
    <property type="match status" value="1"/>
</dbReference>
<dbReference type="SUPFAM" id="SSF48452">
    <property type="entry name" value="TPR-like"/>
    <property type="match status" value="1"/>
</dbReference>
<proteinExistence type="predicted"/>
<dbReference type="InterPro" id="IPR019734">
    <property type="entry name" value="TPR_rpt"/>
</dbReference>
<comment type="caution">
    <text evidence="3">The sequence shown here is derived from an EMBL/GenBank/DDBJ whole genome shotgun (WGS) entry which is preliminary data.</text>
</comment>
<keyword evidence="2" id="KW-0812">Transmembrane</keyword>
<dbReference type="InterPro" id="IPR011990">
    <property type="entry name" value="TPR-like_helical_dom_sf"/>
</dbReference>
<dbReference type="PROSITE" id="PS50005">
    <property type="entry name" value="TPR"/>
    <property type="match status" value="1"/>
</dbReference>
<dbReference type="Proteomes" id="UP000176864">
    <property type="component" value="Unassembled WGS sequence"/>
</dbReference>
<dbReference type="STRING" id="1817824.A2751_00225"/>
<organism evidence="3 4">
    <name type="scientific">Candidatus Doudnabacteria bacterium RIFCSPHIGHO2_01_FULL_46_14</name>
    <dbReference type="NCBI Taxonomy" id="1817824"/>
    <lineage>
        <taxon>Bacteria</taxon>
        <taxon>Candidatus Doudnaibacteriota</taxon>
    </lineage>
</organism>
<dbReference type="EMBL" id="MFEK01000011">
    <property type="protein sequence ID" value="OGE78955.1"/>
    <property type="molecule type" value="Genomic_DNA"/>
</dbReference>
<dbReference type="SMART" id="SM00028">
    <property type="entry name" value="TPR"/>
    <property type="match status" value="1"/>
</dbReference>
<evidence type="ECO:0000313" key="3">
    <source>
        <dbReference type="EMBL" id="OGE78955.1"/>
    </source>
</evidence>
<accession>A0A1F5NMP7</accession>
<keyword evidence="2" id="KW-0472">Membrane</keyword>
<reference evidence="3 4" key="1">
    <citation type="journal article" date="2016" name="Nat. Commun.">
        <title>Thousands of microbial genomes shed light on interconnected biogeochemical processes in an aquifer system.</title>
        <authorList>
            <person name="Anantharaman K."/>
            <person name="Brown C.T."/>
            <person name="Hug L.A."/>
            <person name="Sharon I."/>
            <person name="Castelle C.J."/>
            <person name="Probst A.J."/>
            <person name="Thomas B.C."/>
            <person name="Singh A."/>
            <person name="Wilkins M.J."/>
            <person name="Karaoz U."/>
            <person name="Brodie E.L."/>
            <person name="Williams K.H."/>
            <person name="Hubbard S.S."/>
            <person name="Banfield J.F."/>
        </authorList>
    </citation>
    <scope>NUCLEOTIDE SEQUENCE [LARGE SCALE GENOMIC DNA]</scope>
</reference>
<evidence type="ECO:0000313" key="4">
    <source>
        <dbReference type="Proteomes" id="UP000176864"/>
    </source>
</evidence>
<evidence type="ECO:0000256" key="1">
    <source>
        <dbReference type="PROSITE-ProRule" id="PRU00339"/>
    </source>
</evidence>
<dbReference type="AlphaFoldDB" id="A0A1F5NMP7"/>
<feature type="repeat" description="TPR" evidence="1">
    <location>
        <begin position="97"/>
        <end position="130"/>
    </location>
</feature>
<gene>
    <name evidence="3" type="ORF">A2751_00225</name>
</gene>
<keyword evidence="2" id="KW-1133">Transmembrane helix</keyword>
<evidence type="ECO:0000256" key="2">
    <source>
        <dbReference type="SAM" id="Phobius"/>
    </source>
</evidence>
<sequence>MQLLDFRNKEKSMGRGIRITLIVICLIIAAFSALLIYRNYQRGKQGEQTTDTDTDKDHAAIIGAKSSELGKLVFESRDCKKAISEASAFLGMYPQAAQIWNLKGACEFDLGRFDEARASFQKVLVLDPGHEAAKNYLARLDFQPGQVVVSGTKTSLDRKDFESKLGLNLDGIFSSGEAIERPANIPEYLSASYVSSKNFSDTVAYLKEELEKPGSKFSISEMPEGTVLASASETEQKFFSVAKGSPVKITIEYQKLR</sequence>
<dbReference type="Pfam" id="PF13432">
    <property type="entry name" value="TPR_16"/>
    <property type="match status" value="1"/>
</dbReference>